<comment type="caution">
    <text evidence="2">The sequence shown here is derived from an EMBL/GenBank/DDBJ whole genome shotgun (WGS) entry which is preliminary data.</text>
</comment>
<name>A0ABW2LX55_9FLAO</name>
<dbReference type="EMBL" id="JBHTCR010000004">
    <property type="protein sequence ID" value="MFC7347167.1"/>
    <property type="molecule type" value="Genomic_DNA"/>
</dbReference>
<proteinExistence type="predicted"/>
<dbReference type="Proteomes" id="UP001596550">
    <property type="component" value="Unassembled WGS sequence"/>
</dbReference>
<evidence type="ECO:0008006" key="4">
    <source>
        <dbReference type="Google" id="ProtNLM"/>
    </source>
</evidence>
<keyword evidence="3" id="KW-1185">Reference proteome</keyword>
<feature type="chain" id="PRO_5045182040" description="YD repeat-containing protein" evidence="1">
    <location>
        <begin position="19"/>
        <end position="608"/>
    </location>
</feature>
<evidence type="ECO:0000313" key="2">
    <source>
        <dbReference type="EMBL" id="MFC7347167.1"/>
    </source>
</evidence>
<organism evidence="2 3">
    <name type="scientific">Chryseobacterium zhengzhouense</name>
    <dbReference type="NCBI Taxonomy" id="1636086"/>
    <lineage>
        <taxon>Bacteria</taxon>
        <taxon>Pseudomonadati</taxon>
        <taxon>Bacteroidota</taxon>
        <taxon>Flavobacteriia</taxon>
        <taxon>Flavobacteriales</taxon>
        <taxon>Weeksellaceae</taxon>
        <taxon>Chryseobacterium group</taxon>
        <taxon>Chryseobacterium</taxon>
    </lineage>
</organism>
<sequence length="608" mass="70880">MKIFLQLLLFLLSTTMCSQQNIPSKQINENLDIGAFAESSEDKNILKGNVFSVKNYTSDSNQKKSKDDKIFEGKTLHLANYTTYRKDGRKSFRKEISGNGFSTSKYYYNEFSGNLVLKEDYYEREYGKSHYSKWFFYDKNEIISEEISLEKNNTKTVLSNYTKYKAKDSANQKKIIVSQIGSDSISNPDNIYIFENNNLTKINPLYQSKVQKLSLLNDIYKLDEIEDYVIEGRKVYFKYDKKGKVISEIWYNKNGLENKTEFTYNDDYTETIESNYHLLGTEISSKNQKKYDQYGNIIFDQTKYYDGSIGSIEEFEYQYDKEGNWIVKKRFYSEADHGIIGKKKLTSVEIRDIEYYTEDKQQPNNELPRVPEIINQIRTNIPKIAKKNDSYLKDKKRAIESESYLAEITLKESENIKDFTPEYWELKQIAYGNLDEDDTEEAAAVYEMPNIDREDAEQVLAIYKKENGKWKITHQTSAPLLSSQSGGMMGNPFHGISISKKCIVIKHFGGSRDKWEYTHRYRFQNSDWYLIGASASFGAPCDYWVKFDYNISTGDATYKKTVENCENGEKKIIQSQKSNKKISTPKMDSVTPGDSTFKFPNIKDEIYY</sequence>
<feature type="signal peptide" evidence="1">
    <location>
        <begin position="1"/>
        <end position="18"/>
    </location>
</feature>
<dbReference type="RefSeq" id="WP_378178193.1">
    <property type="nucleotide sequence ID" value="NZ_JBHTCR010000004.1"/>
</dbReference>
<accession>A0ABW2LX55</accession>
<evidence type="ECO:0000313" key="3">
    <source>
        <dbReference type="Proteomes" id="UP001596550"/>
    </source>
</evidence>
<keyword evidence="1" id="KW-0732">Signal</keyword>
<evidence type="ECO:0000256" key="1">
    <source>
        <dbReference type="SAM" id="SignalP"/>
    </source>
</evidence>
<protein>
    <recommendedName>
        <fullName evidence="4">YD repeat-containing protein</fullName>
    </recommendedName>
</protein>
<gene>
    <name evidence="2" type="ORF">ACFQO9_10605</name>
</gene>
<reference evidence="3" key="1">
    <citation type="journal article" date="2019" name="Int. J. Syst. Evol. Microbiol.">
        <title>The Global Catalogue of Microorganisms (GCM) 10K type strain sequencing project: providing services to taxonomists for standard genome sequencing and annotation.</title>
        <authorList>
            <consortium name="The Broad Institute Genomics Platform"/>
            <consortium name="The Broad Institute Genome Sequencing Center for Infectious Disease"/>
            <person name="Wu L."/>
            <person name="Ma J."/>
        </authorList>
    </citation>
    <scope>NUCLEOTIDE SEQUENCE [LARGE SCALE GENOMIC DNA]</scope>
    <source>
        <strain evidence="3">CCUG 54781</strain>
    </source>
</reference>